<reference evidence="2" key="1">
    <citation type="submission" date="2018-05" db="EMBL/GenBank/DDBJ databases">
        <authorList>
            <person name="Lanie J.A."/>
            <person name="Ng W.-L."/>
            <person name="Kazmierczak K.M."/>
            <person name="Andrzejewski T.M."/>
            <person name="Davidsen T.M."/>
            <person name="Wayne K.J."/>
            <person name="Tettelin H."/>
            <person name="Glass J.I."/>
            <person name="Rusch D."/>
            <person name="Podicherti R."/>
            <person name="Tsui H.-C.T."/>
            <person name="Winkler M.E."/>
        </authorList>
    </citation>
    <scope>NUCLEOTIDE SEQUENCE</scope>
</reference>
<dbReference type="InterPro" id="IPR029061">
    <property type="entry name" value="THDP-binding"/>
</dbReference>
<dbReference type="Gene3D" id="3.40.50.970">
    <property type="match status" value="1"/>
</dbReference>
<evidence type="ECO:0000259" key="1">
    <source>
        <dbReference type="Pfam" id="PF00456"/>
    </source>
</evidence>
<dbReference type="Pfam" id="PF00456">
    <property type="entry name" value="Transketolase_N"/>
    <property type="match status" value="1"/>
</dbReference>
<name>A0A382E627_9ZZZZ</name>
<dbReference type="InterPro" id="IPR005474">
    <property type="entry name" value="Transketolase_N"/>
</dbReference>
<evidence type="ECO:0000313" key="2">
    <source>
        <dbReference type="EMBL" id="SVB45895.1"/>
    </source>
</evidence>
<feature type="domain" description="Transketolase N-terminal" evidence="1">
    <location>
        <begin position="2"/>
        <end position="245"/>
    </location>
</feature>
<dbReference type="SUPFAM" id="SSF52518">
    <property type="entry name" value="Thiamin diphosphate-binding fold (THDP-binding)"/>
    <property type="match status" value="1"/>
</dbReference>
<sequence>MVKRSGEGHLPSSFSIVDIIEFLYRNVLKITPETVNSEDRDFFILSKGHGCMALYAVLHKFNFLTDQDILDYSTSKGILGGHPDSTKVPGVEASTGSLGHGFPTAVGVALGLKIKKKSNRVFALLGDGECHEGTIWESAHIGANQQLGNLCAIVDWNQSAAQLMPVDDLSGKWESFGWDVSVIDGHSQSELESFFSNLDFDIHSKPKVLLAKNIKGKGVSITEGHGAWHHKIPNDEEFEIIKKELSL</sequence>
<organism evidence="2">
    <name type="scientific">marine metagenome</name>
    <dbReference type="NCBI Taxonomy" id="408172"/>
    <lineage>
        <taxon>unclassified sequences</taxon>
        <taxon>metagenomes</taxon>
        <taxon>ecological metagenomes</taxon>
    </lineage>
</organism>
<protein>
    <recommendedName>
        <fullName evidence="1">Transketolase N-terminal domain-containing protein</fullName>
    </recommendedName>
</protein>
<accession>A0A382E627</accession>
<dbReference type="PANTHER" id="PTHR47514:SF2">
    <property type="entry name" value="TRANSKETOLASE"/>
    <property type="match status" value="1"/>
</dbReference>
<gene>
    <name evidence="2" type="ORF">METZ01_LOCUS198749</name>
</gene>
<dbReference type="CDD" id="cd02012">
    <property type="entry name" value="TPP_TK"/>
    <property type="match status" value="1"/>
</dbReference>
<proteinExistence type="predicted"/>
<dbReference type="PANTHER" id="PTHR47514">
    <property type="entry name" value="TRANSKETOLASE N-TERMINAL SECTION-RELATED"/>
    <property type="match status" value="1"/>
</dbReference>
<dbReference type="EMBL" id="UINC01042786">
    <property type="protein sequence ID" value="SVB45895.1"/>
    <property type="molecule type" value="Genomic_DNA"/>
</dbReference>
<dbReference type="AlphaFoldDB" id="A0A382E627"/>